<dbReference type="Proteomes" id="UP000887116">
    <property type="component" value="Unassembled WGS sequence"/>
</dbReference>
<name>A0A8X6JDV1_TRICU</name>
<feature type="signal peptide" evidence="1">
    <location>
        <begin position="1"/>
        <end position="19"/>
    </location>
</feature>
<protein>
    <submittedName>
        <fullName evidence="2">Uncharacterized protein</fullName>
    </submittedName>
</protein>
<evidence type="ECO:0000256" key="1">
    <source>
        <dbReference type="SAM" id="SignalP"/>
    </source>
</evidence>
<reference evidence="2" key="1">
    <citation type="submission" date="2020-07" db="EMBL/GenBank/DDBJ databases">
        <title>Multicomponent nature underlies the extraordinary mechanical properties of spider dragline silk.</title>
        <authorList>
            <person name="Kono N."/>
            <person name="Nakamura H."/>
            <person name="Mori M."/>
            <person name="Yoshida Y."/>
            <person name="Ohtoshi R."/>
            <person name="Malay A.D."/>
            <person name="Moran D.A.P."/>
            <person name="Tomita M."/>
            <person name="Numata K."/>
            <person name="Arakawa K."/>
        </authorList>
    </citation>
    <scope>NUCLEOTIDE SEQUENCE</scope>
</reference>
<dbReference type="AlphaFoldDB" id="A0A8X6JDV1"/>
<evidence type="ECO:0000313" key="3">
    <source>
        <dbReference type="Proteomes" id="UP000887116"/>
    </source>
</evidence>
<proteinExistence type="predicted"/>
<keyword evidence="3" id="KW-1185">Reference proteome</keyword>
<accession>A0A8X6JDV1</accession>
<dbReference type="EMBL" id="BMAO01005657">
    <property type="protein sequence ID" value="GFR02946.1"/>
    <property type="molecule type" value="Genomic_DNA"/>
</dbReference>
<keyword evidence="1" id="KW-0732">Signal</keyword>
<organism evidence="2 3">
    <name type="scientific">Trichonephila clavata</name>
    <name type="common">Joro spider</name>
    <name type="synonym">Nephila clavata</name>
    <dbReference type="NCBI Taxonomy" id="2740835"/>
    <lineage>
        <taxon>Eukaryota</taxon>
        <taxon>Metazoa</taxon>
        <taxon>Ecdysozoa</taxon>
        <taxon>Arthropoda</taxon>
        <taxon>Chelicerata</taxon>
        <taxon>Arachnida</taxon>
        <taxon>Araneae</taxon>
        <taxon>Araneomorphae</taxon>
        <taxon>Entelegynae</taxon>
        <taxon>Araneoidea</taxon>
        <taxon>Nephilidae</taxon>
        <taxon>Trichonephila</taxon>
    </lineage>
</organism>
<comment type="caution">
    <text evidence="2">The sequence shown here is derived from an EMBL/GenBank/DDBJ whole genome shotgun (WGS) entry which is preliminary data.</text>
</comment>
<evidence type="ECO:0000313" key="2">
    <source>
        <dbReference type="EMBL" id="GFR02946.1"/>
    </source>
</evidence>
<gene>
    <name evidence="2" type="primary">AVEN_143261_1</name>
    <name evidence="2" type="ORF">TNCT_89861</name>
</gene>
<dbReference type="OrthoDB" id="6425559at2759"/>
<feature type="chain" id="PRO_5036486536" evidence="1">
    <location>
        <begin position="20"/>
        <end position="327"/>
    </location>
</feature>
<sequence>MGLLKVATVLAFCLTTSLATYDSDNHHGGGGSHKTSHIESAKIHLDSPKIHLDSPKILVNRPKIHVEDSHHLIEEEPIYHGVHSSSAAVAPILINGGYGGYGGAKVLNVAGPLLVAPSPIVHHDGPILVRRPVIVAKELSPTQDHLEKIHYDRITHGKGYLASSHGHGTILSSGHGHGSIISAGHGHGAIISTGHGHGHGAIISSGHGHGHGHGAIISSGHGHGHGHGAIISSGHGHGHGAIISSGHGHGGAILAGGIGKGLGDGAILYEKAAPLHSLGHGLISFQAYRAPYLIGQPRAIISGGHAHISGGHAHIGDIHGGGGYKKY</sequence>